<sequence length="307" mass="34396">MITYVHCLSSKPVVSCWHKACYEDPSGHKRTLCSLSAKKMGNSFHHQAFPSPRPARPECCLRKRLLSISKVHHRPESLWTPKPLLGPVTKGSQTKTQTSQDGKAVSNLDEESKWTVHYSAPWHQQENVFLPGSRPPAVEDLHRQAKVNLKSALRECDKLRKDGFRSSQYYSQGPTFSDPLQSNSSLQDEEEDDKKSTASSAEDDKSQLSMRPQTPQEGVEGEEGYEVDGKIVWNKGAPLPTPEQKMRLAAQAVATDIVAINVTGAVFDRQATVRRSLINSDTVSRRPKKVKRRKTISGLPDNFNHEL</sequence>
<gene>
    <name evidence="2" type="ORF">KUDE01_014227</name>
</gene>
<reference evidence="2" key="1">
    <citation type="submission" date="2023-04" db="EMBL/GenBank/DDBJ databases">
        <title>Chromosome-level genome of Chaenocephalus aceratus.</title>
        <authorList>
            <person name="Park H."/>
        </authorList>
    </citation>
    <scope>NUCLEOTIDE SEQUENCE</scope>
    <source>
        <strain evidence="2">DE</strain>
        <tissue evidence="2">Muscle</tissue>
    </source>
</reference>
<proteinExistence type="predicted"/>
<evidence type="ECO:0000256" key="1">
    <source>
        <dbReference type="SAM" id="MobiDB-lite"/>
    </source>
</evidence>
<dbReference type="EMBL" id="JASDAP010000017">
    <property type="protein sequence ID" value="KAK1889552.1"/>
    <property type="molecule type" value="Genomic_DNA"/>
</dbReference>
<comment type="caution">
    <text evidence="2">The sequence shown here is derived from an EMBL/GenBank/DDBJ whole genome shotgun (WGS) entry which is preliminary data.</text>
</comment>
<dbReference type="Proteomes" id="UP001228049">
    <property type="component" value="Unassembled WGS sequence"/>
</dbReference>
<name>A0AAD9F5B3_DISEL</name>
<dbReference type="InterPro" id="IPR024845">
    <property type="entry name" value="NHS-like"/>
</dbReference>
<feature type="non-terminal residue" evidence="2">
    <location>
        <position position="307"/>
    </location>
</feature>
<accession>A0AAD9F5B3</accession>
<protein>
    <submittedName>
        <fullName evidence="2">NHS-like protein 1</fullName>
    </submittedName>
</protein>
<organism evidence="2 3">
    <name type="scientific">Dissostichus eleginoides</name>
    <name type="common">Patagonian toothfish</name>
    <name type="synonym">Dissostichus amissus</name>
    <dbReference type="NCBI Taxonomy" id="100907"/>
    <lineage>
        <taxon>Eukaryota</taxon>
        <taxon>Metazoa</taxon>
        <taxon>Chordata</taxon>
        <taxon>Craniata</taxon>
        <taxon>Vertebrata</taxon>
        <taxon>Euteleostomi</taxon>
        <taxon>Actinopterygii</taxon>
        <taxon>Neopterygii</taxon>
        <taxon>Teleostei</taxon>
        <taxon>Neoteleostei</taxon>
        <taxon>Acanthomorphata</taxon>
        <taxon>Eupercaria</taxon>
        <taxon>Perciformes</taxon>
        <taxon>Notothenioidei</taxon>
        <taxon>Nototheniidae</taxon>
        <taxon>Dissostichus</taxon>
    </lineage>
</organism>
<dbReference type="GO" id="GO:0030154">
    <property type="term" value="P:cell differentiation"/>
    <property type="evidence" value="ECO:0007669"/>
    <property type="project" value="TreeGrafter"/>
</dbReference>
<evidence type="ECO:0000313" key="3">
    <source>
        <dbReference type="Proteomes" id="UP001228049"/>
    </source>
</evidence>
<dbReference type="Pfam" id="PF15273">
    <property type="entry name" value="NHS"/>
    <property type="match status" value="1"/>
</dbReference>
<feature type="compositionally biased region" description="Polar residues" evidence="1">
    <location>
        <begin position="207"/>
        <end position="216"/>
    </location>
</feature>
<dbReference type="PANTHER" id="PTHR23039">
    <property type="entry name" value="NANCE-HORAN SYNDROME PROTEIN"/>
    <property type="match status" value="1"/>
</dbReference>
<dbReference type="PANTHER" id="PTHR23039:SF3">
    <property type="entry name" value="NHS-LIKE PROTEIN 1"/>
    <property type="match status" value="1"/>
</dbReference>
<feature type="compositionally biased region" description="Low complexity" evidence="1">
    <location>
        <begin position="89"/>
        <end position="103"/>
    </location>
</feature>
<keyword evidence="3" id="KW-1185">Reference proteome</keyword>
<feature type="region of interest" description="Disordered" evidence="1">
    <location>
        <begin position="79"/>
        <end position="107"/>
    </location>
</feature>
<feature type="region of interest" description="Disordered" evidence="1">
    <location>
        <begin position="164"/>
        <end position="227"/>
    </location>
</feature>
<feature type="compositionally biased region" description="Polar residues" evidence="1">
    <location>
        <begin position="165"/>
        <end position="186"/>
    </location>
</feature>
<dbReference type="AlphaFoldDB" id="A0AAD9F5B3"/>
<evidence type="ECO:0000313" key="2">
    <source>
        <dbReference type="EMBL" id="KAK1889552.1"/>
    </source>
</evidence>